<gene>
    <name evidence="1" type="ORF">QAD02_006376</name>
</gene>
<reference evidence="1" key="1">
    <citation type="submission" date="2023-04" db="EMBL/GenBank/DDBJ databases">
        <title>A chromosome-level genome assembly of the parasitoid wasp Eretmocerus hayati.</title>
        <authorList>
            <person name="Zhong Y."/>
            <person name="Liu S."/>
            <person name="Liu Y."/>
        </authorList>
    </citation>
    <scope>NUCLEOTIDE SEQUENCE</scope>
    <source>
        <strain evidence="1">ZJU_SS_LIU_2023</strain>
    </source>
</reference>
<name>A0ACC2N325_9HYME</name>
<evidence type="ECO:0000313" key="1">
    <source>
        <dbReference type="EMBL" id="KAJ8664714.1"/>
    </source>
</evidence>
<proteinExistence type="predicted"/>
<sequence length="385" mass="44908">MYYDGVLQALKTDQREQNRLTMRTTLIGQLAHETLDDVRLKYKRIARDVWINMKERERSLEITKRKVDEIWACAKSLVRIDSDTNLAKKKKDKAVDIDGKLEQEIKDLEDVFDKMKGMLKVRTYEELLVRLREQVKKKQNLTYLYNRNMKELDFIKNTKNHAEKMLQNLNHSMVSSTNRYKTDKVEMREKMKDEKQRQVDNKNMIEARGELLMTIRAALQSVSSVLVCIPADKTAISRLKPVRKGSKRGSKESRSSKISKIEQEVKKVEEQEKESAEKAKDSKKKSMCDDPVETEGLAVLEQVTLKAVTLFHMTDFDLNEERQEIAQDHYDAYITQYHSKLRFGDGEEEETGMDFEHEIADQGVPTRAEIKKKSKHIVELSTKAD</sequence>
<accession>A0ACC2N325</accession>
<organism evidence="1 2">
    <name type="scientific">Eretmocerus hayati</name>
    <dbReference type="NCBI Taxonomy" id="131215"/>
    <lineage>
        <taxon>Eukaryota</taxon>
        <taxon>Metazoa</taxon>
        <taxon>Ecdysozoa</taxon>
        <taxon>Arthropoda</taxon>
        <taxon>Hexapoda</taxon>
        <taxon>Insecta</taxon>
        <taxon>Pterygota</taxon>
        <taxon>Neoptera</taxon>
        <taxon>Endopterygota</taxon>
        <taxon>Hymenoptera</taxon>
        <taxon>Apocrita</taxon>
        <taxon>Proctotrupomorpha</taxon>
        <taxon>Chalcidoidea</taxon>
        <taxon>Aphelinidae</taxon>
        <taxon>Aphelininae</taxon>
        <taxon>Eretmocerus</taxon>
    </lineage>
</organism>
<evidence type="ECO:0000313" key="2">
    <source>
        <dbReference type="Proteomes" id="UP001239111"/>
    </source>
</evidence>
<protein>
    <submittedName>
        <fullName evidence="1">Uncharacterized protein</fullName>
    </submittedName>
</protein>
<comment type="caution">
    <text evidence="1">The sequence shown here is derived from an EMBL/GenBank/DDBJ whole genome shotgun (WGS) entry which is preliminary data.</text>
</comment>
<dbReference type="EMBL" id="CM056744">
    <property type="protein sequence ID" value="KAJ8664714.1"/>
    <property type="molecule type" value="Genomic_DNA"/>
</dbReference>
<dbReference type="Proteomes" id="UP001239111">
    <property type="component" value="Chromosome 4"/>
</dbReference>
<keyword evidence="2" id="KW-1185">Reference proteome</keyword>